<dbReference type="SUPFAM" id="SSF57903">
    <property type="entry name" value="FYVE/PHD zinc finger"/>
    <property type="match status" value="2"/>
</dbReference>
<feature type="domain" description="PHD-type" evidence="7">
    <location>
        <begin position="816"/>
        <end position="866"/>
    </location>
</feature>
<evidence type="ECO:0000256" key="5">
    <source>
        <dbReference type="PROSITE-ProRule" id="PRU00146"/>
    </source>
</evidence>
<dbReference type="InterPro" id="IPR017884">
    <property type="entry name" value="SANT_dom"/>
</dbReference>
<protein>
    <recommendedName>
        <fullName evidence="15">PHD-type domain-containing protein</fullName>
    </recommendedName>
</protein>
<dbReference type="PROSITE" id="PS50081">
    <property type="entry name" value="ZF_DAG_PE_2"/>
    <property type="match status" value="1"/>
</dbReference>
<evidence type="ECO:0000259" key="10">
    <source>
        <dbReference type="PROSITE" id="PS51156"/>
    </source>
</evidence>
<dbReference type="PROSITE" id="PS50016">
    <property type="entry name" value="ZF_PHD_2"/>
    <property type="match status" value="1"/>
</dbReference>
<feature type="compositionally biased region" description="Basic and acidic residues" evidence="6">
    <location>
        <begin position="1128"/>
        <end position="1137"/>
    </location>
</feature>
<dbReference type="CDD" id="cd15571">
    <property type="entry name" value="ePHD"/>
    <property type="match status" value="1"/>
</dbReference>
<dbReference type="STRING" id="796925.A0A137PJ60"/>
<sequence length="1149" mass="130952">MTKRTSARLQTSGPATPIPPNELVTHKLGIDSPLPSLEAQNSISQQASKPKRVTRPTKGENTNNKITVKTDKNGTGSNILKPKPVATPKTSHLLPGGTIVSINDHVYLAQSDPNAPHLIGRIMAFIKDNLGIHVKVAIYYRQKDLVAIFPSEKDEPRKLIATIHCEKFPVRVIQGKCTVVHPDYINDMESYTQLDDHFYFDELFDRFSLISYKVLPTDKITNMPEQYANILKEKYHFIASEPAQMKEYLKEFQECPYCGEWCSEQEGIECSSCNKTYHRKCMATPVKNKPRKGYIFECSTCVENSREKHEELQSQNALDDRKSAKSDHSDRLTKKHNDISHKEKSNTHPYLNANKQPIIKDQEASSYTNPPLRSTEGWIYRYFGKNSYLEDLEDPHDSIYPRAGNRVGPKYQATIPDLLSNSAANLDQPNKHSNQYTKRKTKKLRYIPLQCSEPIFHVKCEEHETKIQRTMELIRSEPKEYSLPVYSNALLNKAVRLMDDQTFNPEAVVEKLKRSSIMDLQNYLLFTEDEQNTFEHALCKYAEDIEGIAKSFPNRPLPQVVEYFYKWASKTVGNKAKSTSFKVKLRNMAKTITHGIEPLYIEESRDIAKLTKTRSSARSNSACAHCQSKLEKLTYQLHPEIMDELKISGDLCSKCYTHWTKYFQLPPITEETIRLNKENAAKPVIINKRRSNEHNTTYSAKELKERQLMKKLGSSERSKQLKQSLVKSRFDSNLLSDNIPLPPLGCCALGNSFILFKGLKSLELALPSPNNANSNSIPPSSSAQSSTEENHHNEKISDGKSDTKSHPSIILKLSIPSSCSICHSKQNPEQIMKCRTCKTSVHKKCYLLPSDFKQPKDWNCNECLNKLDVNYYQNYTCVLCRKPNSEETSNSPVKPTISGNWAHIICSLFLTSIHFTNSNNQYKVNGISEAPIDDWKKECSICHKNNSLSAKCKGCETNFHVTCALQNNCELGFIKLSRSHHGHLEPVIYCNDCKLSDKLEPLEPLSNLSFFDLKDLHKKNFRKNTYSHHLNTSSNHHSHALKISDLVTEEVKIPNSNGQDSLEESSLPIVDHSSTACSKCKSETSAVWWPSLDYRGEYICQSCHFDQIAPNQSSTHKRKIILRVKPEEETNRITSEGRRHKHRKVTSTN</sequence>
<feature type="region of interest" description="Disordered" evidence="6">
    <location>
        <begin position="770"/>
        <end position="805"/>
    </location>
</feature>
<dbReference type="Pfam" id="PF00628">
    <property type="entry name" value="PHD"/>
    <property type="match status" value="1"/>
</dbReference>
<dbReference type="SMART" id="SM00249">
    <property type="entry name" value="PHD"/>
    <property type="match status" value="3"/>
</dbReference>
<dbReference type="Gene3D" id="1.10.10.60">
    <property type="entry name" value="Homeodomain-like"/>
    <property type="match status" value="1"/>
</dbReference>
<dbReference type="PROSITE" id="PS01359">
    <property type="entry name" value="ZF_PHD_1"/>
    <property type="match status" value="1"/>
</dbReference>
<dbReference type="Pfam" id="PF13832">
    <property type="entry name" value="zf-HC5HC2H_2"/>
    <property type="match status" value="1"/>
</dbReference>
<keyword evidence="4" id="KW-0539">Nucleus</keyword>
<dbReference type="InterPro" id="IPR001025">
    <property type="entry name" value="BAH_dom"/>
</dbReference>
<keyword evidence="3" id="KW-0862">Zinc</keyword>
<reference evidence="13 14" key="1">
    <citation type="journal article" date="2015" name="Genome Biol. Evol.">
        <title>Phylogenomic analyses indicate that early fungi evolved digesting cell walls of algal ancestors of land plants.</title>
        <authorList>
            <person name="Chang Y."/>
            <person name="Wang S."/>
            <person name="Sekimoto S."/>
            <person name="Aerts A.L."/>
            <person name="Choi C."/>
            <person name="Clum A."/>
            <person name="LaButti K.M."/>
            <person name="Lindquist E.A."/>
            <person name="Yee Ngan C."/>
            <person name="Ohm R.A."/>
            <person name="Salamov A.A."/>
            <person name="Grigoriev I.V."/>
            <person name="Spatafora J.W."/>
            <person name="Berbee M.L."/>
        </authorList>
    </citation>
    <scope>NUCLEOTIDE SEQUENCE [LARGE SCALE GENOMIC DNA]</scope>
    <source>
        <strain evidence="13 14">NRRL 28638</strain>
    </source>
</reference>
<organism evidence="13 14">
    <name type="scientific">Conidiobolus coronatus (strain ATCC 28846 / CBS 209.66 / NRRL 28638)</name>
    <name type="common">Delacroixia coronata</name>
    <dbReference type="NCBI Taxonomy" id="796925"/>
    <lineage>
        <taxon>Eukaryota</taxon>
        <taxon>Fungi</taxon>
        <taxon>Fungi incertae sedis</taxon>
        <taxon>Zoopagomycota</taxon>
        <taxon>Entomophthoromycotina</taxon>
        <taxon>Entomophthoromycetes</taxon>
        <taxon>Entomophthorales</taxon>
        <taxon>Ancylistaceae</taxon>
        <taxon>Conidiobolus</taxon>
    </lineage>
</organism>
<dbReference type="PROSITE" id="PS51293">
    <property type="entry name" value="SANT"/>
    <property type="match status" value="1"/>
</dbReference>
<dbReference type="EMBL" id="KQ964418">
    <property type="protein sequence ID" value="KXN75034.1"/>
    <property type="molecule type" value="Genomic_DNA"/>
</dbReference>
<dbReference type="SMART" id="SM00439">
    <property type="entry name" value="BAH"/>
    <property type="match status" value="1"/>
</dbReference>
<feature type="domain" description="SANT" evidence="11">
    <location>
        <begin position="527"/>
        <end position="572"/>
    </location>
</feature>
<evidence type="ECO:0008006" key="15">
    <source>
        <dbReference type="Google" id="ProtNLM"/>
    </source>
</evidence>
<evidence type="ECO:0000259" key="7">
    <source>
        <dbReference type="PROSITE" id="PS50016"/>
    </source>
</evidence>
<feature type="region of interest" description="Disordered" evidence="6">
    <location>
        <begin position="1"/>
        <end position="92"/>
    </location>
</feature>
<dbReference type="Pfam" id="PF01426">
    <property type="entry name" value="BAH"/>
    <property type="match status" value="1"/>
</dbReference>
<dbReference type="InterPro" id="IPR043151">
    <property type="entry name" value="BAH_sf"/>
</dbReference>
<dbReference type="OrthoDB" id="336088at2759"/>
<dbReference type="Gene3D" id="2.30.30.490">
    <property type="match status" value="1"/>
</dbReference>
<evidence type="ECO:0000313" key="13">
    <source>
        <dbReference type="EMBL" id="KXN75034.1"/>
    </source>
</evidence>
<proteinExistence type="predicted"/>
<dbReference type="InterPro" id="IPR009057">
    <property type="entry name" value="Homeodomain-like_sf"/>
</dbReference>
<dbReference type="GO" id="GO:0048189">
    <property type="term" value="C:Lid2 complex"/>
    <property type="evidence" value="ECO:0007669"/>
    <property type="project" value="TreeGrafter"/>
</dbReference>
<keyword evidence="2 5" id="KW-0863">Zinc-finger</keyword>
<dbReference type="Pfam" id="PF01448">
    <property type="entry name" value="ELM2"/>
    <property type="match status" value="1"/>
</dbReference>
<dbReference type="CDD" id="cd15489">
    <property type="entry name" value="PHD_SF"/>
    <property type="match status" value="1"/>
</dbReference>
<dbReference type="InterPro" id="IPR000949">
    <property type="entry name" value="ELM2_dom"/>
</dbReference>
<dbReference type="InterPro" id="IPR034732">
    <property type="entry name" value="EPHD"/>
</dbReference>
<evidence type="ECO:0000259" key="8">
    <source>
        <dbReference type="PROSITE" id="PS50081"/>
    </source>
</evidence>
<feature type="compositionally biased region" description="Polar residues" evidence="6">
    <location>
        <begin position="38"/>
        <end position="48"/>
    </location>
</feature>
<dbReference type="InterPro" id="IPR013083">
    <property type="entry name" value="Znf_RING/FYVE/PHD"/>
</dbReference>
<feature type="compositionally biased region" description="Polar residues" evidence="6">
    <location>
        <begin position="59"/>
        <end position="78"/>
    </location>
</feature>
<dbReference type="AlphaFoldDB" id="A0A137PJ60"/>
<dbReference type="OMA" id="WVMDEPP"/>
<evidence type="ECO:0000256" key="2">
    <source>
        <dbReference type="ARBA" id="ARBA00022771"/>
    </source>
</evidence>
<evidence type="ECO:0000256" key="4">
    <source>
        <dbReference type="ARBA" id="ARBA00023242"/>
    </source>
</evidence>
<dbReference type="PROSITE" id="PS51038">
    <property type="entry name" value="BAH"/>
    <property type="match status" value="1"/>
</dbReference>
<evidence type="ECO:0000256" key="3">
    <source>
        <dbReference type="ARBA" id="ARBA00022833"/>
    </source>
</evidence>
<keyword evidence="1" id="KW-0479">Metal-binding</keyword>
<dbReference type="GO" id="GO:0003682">
    <property type="term" value="F:chromatin binding"/>
    <property type="evidence" value="ECO:0007669"/>
    <property type="project" value="InterPro"/>
</dbReference>
<dbReference type="InterPro" id="IPR019787">
    <property type="entry name" value="Znf_PHD-finger"/>
</dbReference>
<dbReference type="PANTHER" id="PTHR47672:SF1">
    <property type="entry name" value="E3 UBIQUITIN-PROTEIN LIGASE SNT2"/>
    <property type="match status" value="1"/>
</dbReference>
<dbReference type="GO" id="GO:0036205">
    <property type="term" value="P:histone catabolic process"/>
    <property type="evidence" value="ECO:0007669"/>
    <property type="project" value="TreeGrafter"/>
</dbReference>
<dbReference type="PROSITE" id="PS51156">
    <property type="entry name" value="ELM2"/>
    <property type="match status" value="1"/>
</dbReference>
<feature type="region of interest" description="Disordered" evidence="6">
    <location>
        <begin position="312"/>
        <end position="350"/>
    </location>
</feature>
<dbReference type="InterPro" id="IPR001965">
    <property type="entry name" value="Znf_PHD"/>
</dbReference>
<dbReference type="Gene3D" id="3.30.40.10">
    <property type="entry name" value="Zinc/RING finger domain, C3HC4 (zinc finger)"/>
    <property type="match status" value="2"/>
</dbReference>
<feature type="compositionally biased region" description="Low complexity" evidence="6">
    <location>
        <begin position="770"/>
        <end position="786"/>
    </location>
</feature>
<evidence type="ECO:0000259" key="11">
    <source>
        <dbReference type="PROSITE" id="PS51293"/>
    </source>
</evidence>
<name>A0A137PJ60_CONC2</name>
<feature type="domain" description="PHD-type" evidence="12">
    <location>
        <begin position="874"/>
        <end position="994"/>
    </location>
</feature>
<gene>
    <name evidence="13" type="ORF">CONCODRAFT_1830</name>
</gene>
<feature type="compositionally biased region" description="Basic and acidic residues" evidence="6">
    <location>
        <begin position="788"/>
        <end position="805"/>
    </location>
</feature>
<dbReference type="Proteomes" id="UP000070444">
    <property type="component" value="Unassembled WGS sequence"/>
</dbReference>
<feature type="compositionally biased region" description="Basic residues" evidence="6">
    <location>
        <begin position="1138"/>
        <end position="1149"/>
    </location>
</feature>
<dbReference type="InterPro" id="IPR029617">
    <property type="entry name" value="Snt2"/>
</dbReference>
<dbReference type="InterPro" id="IPR002219">
    <property type="entry name" value="PKC_DAG/PE"/>
</dbReference>
<dbReference type="InterPro" id="IPR011011">
    <property type="entry name" value="Znf_FYVE_PHD"/>
</dbReference>
<dbReference type="SUPFAM" id="SSF46689">
    <property type="entry name" value="Homeodomain-like"/>
    <property type="match status" value="1"/>
</dbReference>
<evidence type="ECO:0000256" key="1">
    <source>
        <dbReference type="ARBA" id="ARBA00022723"/>
    </source>
</evidence>
<dbReference type="PROSITE" id="PS51805">
    <property type="entry name" value="EPHD"/>
    <property type="match status" value="1"/>
</dbReference>
<accession>A0A137PJ60</accession>
<feature type="domain" description="ELM2" evidence="10">
    <location>
        <begin position="403"/>
        <end position="516"/>
    </location>
</feature>
<dbReference type="GO" id="GO:0004842">
    <property type="term" value="F:ubiquitin-protein transferase activity"/>
    <property type="evidence" value="ECO:0007669"/>
    <property type="project" value="TreeGrafter"/>
</dbReference>
<dbReference type="PANTHER" id="PTHR47672">
    <property type="entry name" value="E3 UBIQUITIN-PROTEIN LIGASE SNT2"/>
    <property type="match status" value="1"/>
</dbReference>
<feature type="region of interest" description="Disordered" evidence="6">
    <location>
        <begin position="1128"/>
        <end position="1149"/>
    </location>
</feature>
<feature type="domain" description="BAH" evidence="9">
    <location>
        <begin position="98"/>
        <end position="215"/>
    </location>
</feature>
<evidence type="ECO:0000259" key="12">
    <source>
        <dbReference type="PROSITE" id="PS51805"/>
    </source>
</evidence>
<dbReference type="InterPro" id="IPR019786">
    <property type="entry name" value="Zinc_finger_PHD-type_CS"/>
</dbReference>
<evidence type="ECO:0000313" key="14">
    <source>
        <dbReference type="Proteomes" id="UP000070444"/>
    </source>
</evidence>
<keyword evidence="14" id="KW-1185">Reference proteome</keyword>
<evidence type="ECO:0000256" key="6">
    <source>
        <dbReference type="SAM" id="MobiDB-lite"/>
    </source>
</evidence>
<feature type="domain" description="Phorbol-ester/DAG-type" evidence="8">
    <location>
        <begin position="805"/>
        <end position="860"/>
    </location>
</feature>
<dbReference type="GO" id="GO:0008270">
    <property type="term" value="F:zinc ion binding"/>
    <property type="evidence" value="ECO:0007669"/>
    <property type="project" value="UniProtKB-KW"/>
</dbReference>
<evidence type="ECO:0000259" key="9">
    <source>
        <dbReference type="PROSITE" id="PS51038"/>
    </source>
</evidence>
<feature type="compositionally biased region" description="Basic and acidic residues" evidence="6">
    <location>
        <begin position="312"/>
        <end position="346"/>
    </location>
</feature>